<accession>A0ABM1BCD2</accession>
<dbReference type="RefSeq" id="XP_013779160.1">
    <property type="nucleotide sequence ID" value="XM_013923706.2"/>
</dbReference>
<name>A0ABM1BCD2_LIMPO</name>
<sequence>MSILPHTGLVFTFLSLSAGINGFILRSGGDPDFEAYLREVLENFRNTMEYGIPPIGVPPLDPLTLRNIDINVKEDVADVELKFYELKIEGLSKFVVDKMESNLASYYANIGLSLPHLVVTGQYYLAGKVIGIFPLKGEGDYQIIAEGIHIGGMGQLAFNGQDLQFDKLNLGLSWNELKVNLENFLGGGQWSKLIQVLLPAIGKGIFDRFKPKVMELLNKALMNKVNEELRKPEVKEIIKGIFPDRFLNNLKT</sequence>
<dbReference type="Proteomes" id="UP000694941">
    <property type="component" value="Unplaced"/>
</dbReference>
<keyword evidence="2" id="KW-1185">Reference proteome</keyword>
<dbReference type="InterPro" id="IPR038606">
    <property type="entry name" value="To_sf"/>
</dbReference>
<proteinExistence type="predicted"/>
<evidence type="ECO:0000313" key="3">
    <source>
        <dbReference type="RefSeq" id="XP_013779160.1"/>
    </source>
</evidence>
<evidence type="ECO:0000313" key="2">
    <source>
        <dbReference type="Proteomes" id="UP000694941"/>
    </source>
</evidence>
<dbReference type="InterPro" id="IPR010562">
    <property type="entry name" value="Haemolymph_juvenile_hormone-bd"/>
</dbReference>
<dbReference type="Gene3D" id="3.15.10.30">
    <property type="entry name" value="Haemolymph juvenile hormone binding protein"/>
    <property type="match status" value="1"/>
</dbReference>
<dbReference type="GeneID" id="106463655"/>
<organism evidence="2 3">
    <name type="scientific">Limulus polyphemus</name>
    <name type="common">Atlantic horseshoe crab</name>
    <dbReference type="NCBI Taxonomy" id="6850"/>
    <lineage>
        <taxon>Eukaryota</taxon>
        <taxon>Metazoa</taxon>
        <taxon>Ecdysozoa</taxon>
        <taxon>Arthropoda</taxon>
        <taxon>Chelicerata</taxon>
        <taxon>Merostomata</taxon>
        <taxon>Xiphosura</taxon>
        <taxon>Limulidae</taxon>
        <taxon>Limulus</taxon>
    </lineage>
</organism>
<dbReference type="SMART" id="SM00700">
    <property type="entry name" value="JHBP"/>
    <property type="match status" value="1"/>
</dbReference>
<protein>
    <submittedName>
        <fullName evidence="3">Uncharacterized protein LOC106463655 isoform X1</fullName>
    </submittedName>
</protein>
<evidence type="ECO:0000256" key="1">
    <source>
        <dbReference type="SAM" id="SignalP"/>
    </source>
</evidence>
<dbReference type="PANTHER" id="PTHR11008">
    <property type="entry name" value="PROTEIN TAKEOUT-LIKE PROTEIN"/>
    <property type="match status" value="1"/>
</dbReference>
<dbReference type="Pfam" id="PF06585">
    <property type="entry name" value="JHBP"/>
    <property type="match status" value="1"/>
</dbReference>
<keyword evidence="1" id="KW-0732">Signal</keyword>
<reference evidence="3" key="1">
    <citation type="submission" date="2025-08" db="UniProtKB">
        <authorList>
            <consortium name="RefSeq"/>
        </authorList>
    </citation>
    <scope>IDENTIFICATION</scope>
    <source>
        <tissue evidence="3">Muscle</tissue>
    </source>
</reference>
<feature type="signal peptide" evidence="1">
    <location>
        <begin position="1"/>
        <end position="22"/>
    </location>
</feature>
<dbReference type="PANTHER" id="PTHR11008:SF9">
    <property type="entry name" value="PROTEIN TAKEOUT-LIKE PROTEIN"/>
    <property type="match status" value="1"/>
</dbReference>
<feature type="chain" id="PRO_5046412592" evidence="1">
    <location>
        <begin position="23"/>
        <end position="252"/>
    </location>
</feature>
<gene>
    <name evidence="3" type="primary">LOC106463655</name>
</gene>